<dbReference type="NCBIfam" id="TIGR00756">
    <property type="entry name" value="PPR"/>
    <property type="match status" value="9"/>
</dbReference>
<organism evidence="5 6">
    <name type="scientific">Ceratopteris richardii</name>
    <name type="common">Triangle waterfern</name>
    <dbReference type="NCBI Taxonomy" id="49495"/>
    <lineage>
        <taxon>Eukaryota</taxon>
        <taxon>Viridiplantae</taxon>
        <taxon>Streptophyta</taxon>
        <taxon>Embryophyta</taxon>
        <taxon>Tracheophyta</taxon>
        <taxon>Polypodiopsida</taxon>
        <taxon>Polypodiidae</taxon>
        <taxon>Polypodiales</taxon>
        <taxon>Pteridineae</taxon>
        <taxon>Pteridaceae</taxon>
        <taxon>Parkerioideae</taxon>
        <taxon>Ceratopteris</taxon>
    </lineage>
</organism>
<name>A0A8T2Q0T4_CERRI</name>
<dbReference type="Pfam" id="PF13041">
    <property type="entry name" value="PPR_2"/>
    <property type="match status" value="2"/>
</dbReference>
<dbReference type="Pfam" id="PF01535">
    <property type="entry name" value="PPR"/>
    <property type="match status" value="2"/>
</dbReference>
<evidence type="ECO:0000259" key="4">
    <source>
        <dbReference type="PROSITE" id="PS50828"/>
    </source>
</evidence>
<evidence type="ECO:0000256" key="3">
    <source>
        <dbReference type="PROSITE-ProRule" id="PRU00708"/>
    </source>
</evidence>
<dbReference type="SMART" id="SM00463">
    <property type="entry name" value="SMR"/>
    <property type="match status" value="1"/>
</dbReference>
<feature type="repeat" description="PPR" evidence="3">
    <location>
        <begin position="450"/>
        <end position="484"/>
    </location>
</feature>
<feature type="repeat" description="PPR" evidence="3">
    <location>
        <begin position="380"/>
        <end position="414"/>
    </location>
</feature>
<dbReference type="Gene3D" id="1.25.40.10">
    <property type="entry name" value="Tetratricopeptide repeat domain"/>
    <property type="match status" value="4"/>
</dbReference>
<dbReference type="Proteomes" id="UP000825935">
    <property type="component" value="Chromosome 39"/>
</dbReference>
<feature type="repeat" description="PPR" evidence="3">
    <location>
        <begin position="485"/>
        <end position="519"/>
    </location>
</feature>
<dbReference type="FunFam" id="1.25.40.10:FF:000530">
    <property type="entry name" value="Pentatricopeptide repeat-containing protein At1g74850, chloroplastic"/>
    <property type="match status" value="1"/>
</dbReference>
<evidence type="ECO:0000313" key="5">
    <source>
        <dbReference type="EMBL" id="KAH7277226.1"/>
    </source>
</evidence>
<feature type="repeat" description="PPR" evidence="3">
    <location>
        <begin position="274"/>
        <end position="308"/>
    </location>
</feature>
<feature type="repeat" description="PPR" evidence="3">
    <location>
        <begin position="344"/>
        <end position="379"/>
    </location>
</feature>
<feature type="repeat" description="PPR" evidence="3">
    <location>
        <begin position="555"/>
        <end position="589"/>
    </location>
</feature>
<dbReference type="OMA" id="FKFAPWN"/>
<sequence length="982" mass="110181">MEAPLVSSVCSWDAGTGRLHFSSKDNIGDYVSGASIFCLGFKHGSFSSHWSQKHGSSFSAKVLGRVDYACGSESPLGVSVFYWPSYSCIGNPGRGSVVAVWVPQKIYRRDLFPFCNDTDSKWLLRQGNFRRSNSVEVHVERQSSSHFLCQLEDVGVLVKKSFSSNKAVKKFRSASRRRGYRLIAKASKKKQQLVIPDAVRVEPGKYSYDVETAINQLSALAPRSSITRCMESYRNKLSMKDFSLIFREFGQRRDWERAYKLFKYMQRQQWCKPHEHIYTMIIGMLGREGLLDRCSEIFEEMPNQNVEWNAYSFTALINAYGRNGQYEASLHLLERMKREKVAPNLITYNTVINACAKGGMDWEGLLGLFAQMRHEGIQPDIITYNTLLGACSSRMLDEEAKMVFRTMNEAGVVPDKVTYSMLVETYGNMQRLDSVSELLREMEVSGNVPDTVAYNVLLDAFAKEGDVAKAAGIFKQMVNAACSPNVRTYSTLLECYGKHGRFDEVRGLFKEMKASGTAPDIITYNTLIETFGKGGYFKEAVSLFDAMVDGTVDPNMETYTGLLHACGMAGLHEEARRVYKHMLSRGQKPDSDIFIGLIQAYGNAGLYQEADVAFRGRIELECDVNASTFDSLIHVYAKGGLYKEVLATIANMQQAGFSATVETFKSCIEAFGKAGLLPAAKGALADLQIAGHPVNLQVHETLLNVYCIMGLFDEAKAQFLEIKELCSLPLITSYNMMLSISARRSRWDDFHRILDEMEHKDMPNLYVLVAGLIQGNFDEPSNWNDIIQPAFDDIKVYGLESNTSFFNSLLEALWWAGQRSRAVRVLKEARRRGVFPESFCKSSRLWSIDVHRMSVGAALTALISWLEDLQTSASGPEDLPNIFTIITRRTTEKQESEAPVSKLVFATLEGMGAPFKFAPWNQGCIVSFKQLLVPWLQGWSTPEEFKIDTELPASVATYPTANIGATSLFKNDSWRSKQLTAL</sequence>
<feature type="repeat" description="PPR" evidence="3">
    <location>
        <begin position="625"/>
        <end position="659"/>
    </location>
</feature>
<dbReference type="AlphaFoldDB" id="A0A8T2Q0T4"/>
<dbReference type="OrthoDB" id="185373at2759"/>
<dbReference type="EMBL" id="CM035444">
    <property type="protein sequence ID" value="KAH7277226.1"/>
    <property type="molecule type" value="Genomic_DNA"/>
</dbReference>
<dbReference type="InterPro" id="IPR002625">
    <property type="entry name" value="Smr_dom"/>
</dbReference>
<gene>
    <name evidence="5" type="ORF">KP509_39G041000</name>
</gene>
<feature type="repeat" description="PPR" evidence="3">
    <location>
        <begin position="309"/>
        <end position="343"/>
    </location>
</feature>
<proteinExistence type="inferred from homology"/>
<evidence type="ECO:0000313" key="6">
    <source>
        <dbReference type="Proteomes" id="UP000825935"/>
    </source>
</evidence>
<reference evidence="5" key="1">
    <citation type="submission" date="2021-08" db="EMBL/GenBank/DDBJ databases">
        <title>WGS assembly of Ceratopteris richardii.</title>
        <authorList>
            <person name="Marchant D.B."/>
            <person name="Chen G."/>
            <person name="Jenkins J."/>
            <person name="Shu S."/>
            <person name="Leebens-Mack J."/>
            <person name="Grimwood J."/>
            <person name="Schmutz J."/>
            <person name="Soltis P."/>
            <person name="Soltis D."/>
            <person name="Chen Z.-H."/>
        </authorList>
    </citation>
    <scope>NUCLEOTIDE SEQUENCE</scope>
    <source>
        <strain evidence="5">Whitten #5841</strain>
        <tissue evidence="5">Leaf</tissue>
    </source>
</reference>
<dbReference type="InterPro" id="IPR002885">
    <property type="entry name" value="PPR_rpt"/>
</dbReference>
<dbReference type="PANTHER" id="PTHR47447">
    <property type="entry name" value="OS03G0856100 PROTEIN"/>
    <property type="match status" value="1"/>
</dbReference>
<evidence type="ECO:0000256" key="1">
    <source>
        <dbReference type="ARBA" id="ARBA00007626"/>
    </source>
</evidence>
<dbReference type="Pfam" id="PF13812">
    <property type="entry name" value="PPR_3"/>
    <property type="match status" value="3"/>
</dbReference>
<keyword evidence="6" id="KW-1185">Reference proteome</keyword>
<feature type="repeat" description="PPR" evidence="3">
    <location>
        <begin position="415"/>
        <end position="449"/>
    </location>
</feature>
<comment type="caution">
    <text evidence="5">The sequence shown here is derived from an EMBL/GenBank/DDBJ whole genome shotgun (WGS) entry which is preliminary data.</text>
</comment>
<protein>
    <recommendedName>
        <fullName evidence="4">Smr domain-containing protein</fullName>
    </recommendedName>
</protein>
<comment type="similarity">
    <text evidence="1">Belongs to the PPR family. P subfamily.</text>
</comment>
<dbReference type="PROSITE" id="PS51375">
    <property type="entry name" value="PPR"/>
    <property type="match status" value="11"/>
</dbReference>
<accession>A0A8T2Q0T4</accession>
<feature type="domain" description="Smr" evidence="4">
    <location>
        <begin position="848"/>
        <end position="929"/>
    </location>
</feature>
<evidence type="ECO:0000256" key="2">
    <source>
        <dbReference type="ARBA" id="ARBA00022737"/>
    </source>
</evidence>
<dbReference type="PANTHER" id="PTHR47447:SF25">
    <property type="entry name" value="SAP DOMAIN-CONTAINING PROTEIN"/>
    <property type="match status" value="1"/>
</dbReference>
<dbReference type="PROSITE" id="PS50828">
    <property type="entry name" value="SMR"/>
    <property type="match status" value="1"/>
</dbReference>
<keyword evidence="2" id="KW-0677">Repeat</keyword>
<feature type="repeat" description="PPR" evidence="3">
    <location>
        <begin position="802"/>
        <end position="836"/>
    </location>
</feature>
<feature type="repeat" description="PPR" evidence="3">
    <location>
        <begin position="520"/>
        <end position="554"/>
    </location>
</feature>
<dbReference type="InterPro" id="IPR011990">
    <property type="entry name" value="TPR-like_helical_dom_sf"/>
</dbReference>
<dbReference type="SUPFAM" id="SSF81901">
    <property type="entry name" value="HCP-like"/>
    <property type="match status" value="1"/>
</dbReference>